<accession>A0A0H4PEN8</accession>
<evidence type="ECO:0000313" key="5">
    <source>
        <dbReference type="Proteomes" id="UP000036520"/>
    </source>
</evidence>
<keyword evidence="1" id="KW-0812">Transmembrane</keyword>
<dbReference type="Gene3D" id="3.55.50.30">
    <property type="match status" value="1"/>
</dbReference>
<feature type="domain" description="FecR protein" evidence="2">
    <location>
        <begin position="155"/>
        <end position="245"/>
    </location>
</feature>
<feature type="domain" description="Protein FecR C-terminal" evidence="3">
    <location>
        <begin position="291"/>
        <end position="358"/>
    </location>
</feature>
<dbReference type="Gene3D" id="2.60.120.1440">
    <property type="match status" value="1"/>
</dbReference>
<dbReference type="PANTHER" id="PTHR30273:SF2">
    <property type="entry name" value="PROTEIN FECR"/>
    <property type="match status" value="1"/>
</dbReference>
<dbReference type="InterPro" id="IPR006860">
    <property type="entry name" value="FecR"/>
</dbReference>
<keyword evidence="5" id="KW-1185">Reference proteome</keyword>
<dbReference type="InterPro" id="IPR012373">
    <property type="entry name" value="Ferrdict_sens_TM"/>
</dbReference>
<evidence type="ECO:0000256" key="1">
    <source>
        <dbReference type="SAM" id="Phobius"/>
    </source>
</evidence>
<dbReference type="Pfam" id="PF16344">
    <property type="entry name" value="FecR_C"/>
    <property type="match status" value="1"/>
</dbReference>
<dbReference type="KEGG" id="camu:CA2015_1840"/>
<dbReference type="EMBL" id="CP012040">
    <property type="protein sequence ID" value="AKP51273.1"/>
    <property type="molecule type" value="Genomic_DNA"/>
</dbReference>
<organism evidence="4 5">
    <name type="scientific">Cyclobacterium amurskyense</name>
    <dbReference type="NCBI Taxonomy" id="320787"/>
    <lineage>
        <taxon>Bacteria</taxon>
        <taxon>Pseudomonadati</taxon>
        <taxon>Bacteroidota</taxon>
        <taxon>Cytophagia</taxon>
        <taxon>Cytophagales</taxon>
        <taxon>Cyclobacteriaceae</taxon>
        <taxon>Cyclobacterium</taxon>
    </lineage>
</organism>
<reference evidence="4 5" key="1">
    <citation type="submission" date="2015-07" db="EMBL/GenBank/DDBJ databases">
        <authorList>
            <person name="Kim K.M."/>
        </authorList>
    </citation>
    <scope>NUCLEOTIDE SEQUENCE [LARGE SCALE GENOMIC DNA]</scope>
    <source>
        <strain evidence="4 5">KCTC 12363</strain>
    </source>
</reference>
<dbReference type="PANTHER" id="PTHR30273">
    <property type="entry name" value="PERIPLASMIC SIGNAL SENSOR AND SIGMA FACTOR ACTIVATOR FECR-RELATED"/>
    <property type="match status" value="1"/>
</dbReference>
<keyword evidence="1" id="KW-0472">Membrane</keyword>
<dbReference type="OrthoDB" id="1099916at2"/>
<protein>
    <submittedName>
        <fullName evidence="4">Anti-FecI sigma factor, FecR</fullName>
    </submittedName>
</protein>
<dbReference type="STRING" id="320787.CA2015_1840"/>
<dbReference type="RefSeq" id="WP_048641627.1">
    <property type="nucleotide sequence ID" value="NZ_CP012040.1"/>
</dbReference>
<sequence length="360" mass="41560">MDIRRYKVEDFVLDPNFKRWVLKPTISDNLYWEGVFEKMPFKLNEAIHAREIIINLSHKKFNLSEIDQKLLWDSIDKDLSIDKEDEMLKIIPLHPVGILKGSTQKHFRNNRQNFVWVKVAVISIMLVFVGALAHSFFTKTVQIEEEPIVYEVKKSEPGVKMQLTLKDGTKVLLNSGSTFRYPKNFDLETRSVFLTGEAYFEIAKDSLRPFIVHSGDSKVTALGTSFIVNAYNTDQIDIALLEGKVAVKTAFDAKSQLLNPGEALLLDHTKGILKKREFNRDKILSWTNKTIFFDKTSLKEAISVLENWYGVKIVVHDIPREEIFFSGKFKEETLKNVLKGLSYASKFKFTINKDKVEIRF</sequence>
<name>A0A0H4PEN8_9BACT</name>
<dbReference type="Pfam" id="PF04773">
    <property type="entry name" value="FecR"/>
    <property type="match status" value="1"/>
</dbReference>
<dbReference type="PATRIC" id="fig|320787.5.peg.2029"/>
<keyword evidence="1" id="KW-1133">Transmembrane helix</keyword>
<dbReference type="InterPro" id="IPR032508">
    <property type="entry name" value="FecR_C"/>
</dbReference>
<dbReference type="Proteomes" id="UP000036520">
    <property type="component" value="Chromosome"/>
</dbReference>
<evidence type="ECO:0000259" key="2">
    <source>
        <dbReference type="Pfam" id="PF04773"/>
    </source>
</evidence>
<gene>
    <name evidence="4" type="ORF">CA2015_1840</name>
</gene>
<evidence type="ECO:0000313" key="4">
    <source>
        <dbReference type="EMBL" id="AKP51273.1"/>
    </source>
</evidence>
<dbReference type="AlphaFoldDB" id="A0A0H4PEN8"/>
<evidence type="ECO:0000259" key="3">
    <source>
        <dbReference type="Pfam" id="PF16344"/>
    </source>
</evidence>
<dbReference type="GO" id="GO:0016989">
    <property type="term" value="F:sigma factor antagonist activity"/>
    <property type="evidence" value="ECO:0007669"/>
    <property type="project" value="TreeGrafter"/>
</dbReference>
<proteinExistence type="predicted"/>
<feature type="transmembrane region" description="Helical" evidence="1">
    <location>
        <begin position="115"/>
        <end position="137"/>
    </location>
</feature>